<keyword evidence="1" id="KW-0812">Transmembrane</keyword>
<sequence length="135" mass="14667">MTRPRVAPYLTVSPAAAAIAFYTGAFDAKQRAIMPSVDGLRIAHCELSINGGSVMLADFFPEFGQTRVPMPGDNATVSISLEYDSGKDVDDICARAAKLGAKIETQPMNSFWGTRYASLKDPFGHRWILNGPLEK</sequence>
<dbReference type="Gene3D" id="3.30.720.110">
    <property type="match status" value="1"/>
</dbReference>
<dbReference type="PANTHER" id="PTHR34109:SF1">
    <property type="entry name" value="VOC DOMAIN-CONTAINING PROTEIN"/>
    <property type="match status" value="1"/>
</dbReference>
<dbReference type="AlphaFoldDB" id="A0A6B8LXD5"/>
<dbReference type="PANTHER" id="PTHR34109">
    <property type="entry name" value="BNAUNNG04460D PROTEIN-RELATED"/>
    <property type="match status" value="1"/>
</dbReference>
<keyword evidence="1" id="KW-1133">Transmembrane helix</keyword>
<evidence type="ECO:0000256" key="1">
    <source>
        <dbReference type="SAM" id="Phobius"/>
    </source>
</evidence>
<dbReference type="Gene3D" id="3.30.720.120">
    <property type="match status" value="1"/>
</dbReference>
<keyword evidence="1" id="KW-0472">Membrane</keyword>
<reference evidence="3 4" key="1">
    <citation type="submission" date="2019-09" db="EMBL/GenBank/DDBJ databases">
        <title>Isolation and complete genome sequencing of Methylocystis species.</title>
        <authorList>
            <person name="Rumah B.L."/>
            <person name="Stead C.E."/>
            <person name="Stevens B.C."/>
            <person name="Minton N.P."/>
            <person name="Grosse-Honebrink A."/>
            <person name="Zhang Y."/>
        </authorList>
    </citation>
    <scope>NUCLEOTIDE SEQUENCE [LARGE SCALE GENOMIC DNA]</scope>
    <source>
        <strain evidence="3 4">BRCS2</strain>
    </source>
</reference>
<feature type="domain" description="VOC" evidence="2">
    <location>
        <begin position="2"/>
        <end position="132"/>
    </location>
</feature>
<dbReference type="KEGG" id="mpar:F7D14_00390"/>
<dbReference type="RefSeq" id="WP_016920872.1">
    <property type="nucleotide sequence ID" value="NZ_CP044331.1"/>
</dbReference>
<accession>A0A6B8LXD5</accession>
<dbReference type="SUPFAM" id="SSF54593">
    <property type="entry name" value="Glyoxalase/Bleomycin resistance protein/Dihydroxybiphenyl dioxygenase"/>
    <property type="match status" value="1"/>
</dbReference>
<evidence type="ECO:0000259" key="2">
    <source>
        <dbReference type="PROSITE" id="PS51819"/>
    </source>
</evidence>
<dbReference type="InterPro" id="IPR029068">
    <property type="entry name" value="Glyas_Bleomycin-R_OHBP_Dase"/>
</dbReference>
<dbReference type="InterPro" id="IPR004360">
    <property type="entry name" value="Glyas_Fos-R_dOase_dom"/>
</dbReference>
<evidence type="ECO:0000313" key="4">
    <source>
        <dbReference type="Proteomes" id="UP000422569"/>
    </source>
</evidence>
<dbReference type="InterPro" id="IPR037523">
    <property type="entry name" value="VOC_core"/>
</dbReference>
<feature type="transmembrane region" description="Helical" evidence="1">
    <location>
        <begin position="6"/>
        <end position="26"/>
    </location>
</feature>
<dbReference type="EMBL" id="CP044331">
    <property type="protein sequence ID" value="QGM96104.1"/>
    <property type="molecule type" value="Genomic_DNA"/>
</dbReference>
<protein>
    <submittedName>
        <fullName evidence="3">VOC family protein</fullName>
    </submittedName>
</protein>
<organism evidence="3 4">
    <name type="scientific">Methylocystis parvus</name>
    <dbReference type="NCBI Taxonomy" id="134"/>
    <lineage>
        <taxon>Bacteria</taxon>
        <taxon>Pseudomonadati</taxon>
        <taxon>Pseudomonadota</taxon>
        <taxon>Alphaproteobacteria</taxon>
        <taxon>Hyphomicrobiales</taxon>
        <taxon>Methylocystaceae</taxon>
        <taxon>Methylocystis</taxon>
    </lineage>
</organism>
<keyword evidence="4" id="KW-1185">Reference proteome</keyword>
<dbReference type="CDD" id="cd07246">
    <property type="entry name" value="VOC_like"/>
    <property type="match status" value="1"/>
</dbReference>
<proteinExistence type="predicted"/>
<gene>
    <name evidence="3" type="ORF">F7D14_00390</name>
</gene>
<name>A0A6B8LXD5_9HYPH</name>
<dbReference type="Pfam" id="PF00903">
    <property type="entry name" value="Glyoxalase"/>
    <property type="match status" value="1"/>
</dbReference>
<dbReference type="PROSITE" id="PS51819">
    <property type="entry name" value="VOC"/>
    <property type="match status" value="1"/>
</dbReference>
<evidence type="ECO:0000313" key="3">
    <source>
        <dbReference type="EMBL" id="QGM96104.1"/>
    </source>
</evidence>
<dbReference type="Proteomes" id="UP000422569">
    <property type="component" value="Chromosome"/>
</dbReference>